<evidence type="ECO:0000313" key="2">
    <source>
        <dbReference type="EMBL" id="MDK2594527.1"/>
    </source>
</evidence>
<dbReference type="CDD" id="cd05289">
    <property type="entry name" value="MDR_like_2"/>
    <property type="match status" value="1"/>
</dbReference>
<dbReference type="Gene3D" id="3.90.180.10">
    <property type="entry name" value="Medium-chain alcohol dehydrogenases, catalytic domain"/>
    <property type="match status" value="1"/>
</dbReference>
<keyword evidence="3" id="KW-1185">Reference proteome</keyword>
<dbReference type="InterPro" id="IPR011032">
    <property type="entry name" value="GroES-like_sf"/>
</dbReference>
<dbReference type="InterPro" id="IPR036291">
    <property type="entry name" value="NAD(P)-bd_dom_sf"/>
</dbReference>
<reference evidence="2 3" key="1">
    <citation type="submission" date="2023-05" db="EMBL/GenBank/DDBJ databases">
        <title>Pseudoalteromonas ardens sp. nov., Pseudoalteromonas obscura sp. nov., and Pseudoalteromonas umbrosa sp. nov., isolated from the coral Montipora capitata.</title>
        <authorList>
            <person name="Thomas E.M."/>
            <person name="Smith E.M."/>
            <person name="Papke E."/>
            <person name="Shlafstein M.D."/>
            <person name="Oline D.K."/>
            <person name="Videau P."/>
            <person name="Saw J.H."/>
            <person name="Strangman W.K."/>
            <person name="Ushijima B."/>
        </authorList>
    </citation>
    <scope>NUCLEOTIDE SEQUENCE [LARGE SCALE GENOMIC DNA]</scope>
    <source>
        <strain evidence="2 3">P94</strain>
    </source>
</reference>
<dbReference type="Pfam" id="PF08240">
    <property type="entry name" value="ADH_N"/>
    <property type="match status" value="1"/>
</dbReference>
<feature type="domain" description="Enoyl reductase (ER)" evidence="1">
    <location>
        <begin position="14"/>
        <end position="309"/>
    </location>
</feature>
<dbReference type="Pfam" id="PF13602">
    <property type="entry name" value="ADH_zinc_N_2"/>
    <property type="match status" value="1"/>
</dbReference>
<dbReference type="SUPFAM" id="SSF51735">
    <property type="entry name" value="NAD(P)-binding Rossmann-fold domains"/>
    <property type="match status" value="1"/>
</dbReference>
<proteinExistence type="predicted"/>
<organism evidence="2 3">
    <name type="scientific">Pseudoalteromonas obscura</name>
    <dbReference type="NCBI Taxonomy" id="3048491"/>
    <lineage>
        <taxon>Bacteria</taxon>
        <taxon>Pseudomonadati</taxon>
        <taxon>Pseudomonadota</taxon>
        <taxon>Gammaproteobacteria</taxon>
        <taxon>Alteromonadales</taxon>
        <taxon>Pseudoalteromonadaceae</taxon>
        <taxon>Pseudoalteromonas</taxon>
    </lineage>
</organism>
<dbReference type="SMART" id="SM00829">
    <property type="entry name" value="PKS_ER"/>
    <property type="match status" value="1"/>
</dbReference>
<keyword evidence="2" id="KW-0560">Oxidoreductase</keyword>
<gene>
    <name evidence="2" type="ORF">QNM18_05520</name>
</gene>
<protein>
    <submittedName>
        <fullName evidence="2">NADP-dependent oxidoreductase</fullName>
        <ecNumber evidence="2">1.-.-.-</ecNumber>
    </submittedName>
</protein>
<comment type="caution">
    <text evidence="2">The sequence shown here is derived from an EMBL/GenBank/DDBJ whole genome shotgun (WGS) entry which is preliminary data.</text>
</comment>
<dbReference type="SUPFAM" id="SSF50129">
    <property type="entry name" value="GroES-like"/>
    <property type="match status" value="1"/>
</dbReference>
<dbReference type="InterPro" id="IPR020843">
    <property type="entry name" value="ER"/>
</dbReference>
<dbReference type="PANTHER" id="PTHR11695">
    <property type="entry name" value="ALCOHOL DEHYDROGENASE RELATED"/>
    <property type="match status" value="1"/>
</dbReference>
<dbReference type="Gene3D" id="3.40.50.720">
    <property type="entry name" value="NAD(P)-binding Rossmann-like Domain"/>
    <property type="match status" value="1"/>
</dbReference>
<dbReference type="EC" id="1.-.-.-" evidence="2"/>
<dbReference type="Proteomes" id="UP001231915">
    <property type="component" value="Unassembled WGS sequence"/>
</dbReference>
<dbReference type="InterPro" id="IPR050700">
    <property type="entry name" value="YIM1/Zinc_Alcohol_DH_Fams"/>
</dbReference>
<dbReference type="EMBL" id="JASJUT010000002">
    <property type="protein sequence ID" value="MDK2594527.1"/>
    <property type="molecule type" value="Genomic_DNA"/>
</dbReference>
<dbReference type="PANTHER" id="PTHR11695:SF648">
    <property type="entry name" value="ZINC-BINDING OXIDOREDUCTASE"/>
    <property type="match status" value="1"/>
</dbReference>
<dbReference type="InterPro" id="IPR013154">
    <property type="entry name" value="ADH-like_N"/>
</dbReference>
<dbReference type="GO" id="GO:0016491">
    <property type="term" value="F:oxidoreductase activity"/>
    <property type="evidence" value="ECO:0007669"/>
    <property type="project" value="UniProtKB-KW"/>
</dbReference>
<evidence type="ECO:0000313" key="3">
    <source>
        <dbReference type="Proteomes" id="UP001231915"/>
    </source>
</evidence>
<dbReference type="RefSeq" id="WP_211009673.1">
    <property type="nucleotide sequence ID" value="NZ_JASJUT010000002.1"/>
</dbReference>
<accession>A0ABT7EHN0</accession>
<evidence type="ECO:0000259" key="1">
    <source>
        <dbReference type="SMART" id="SM00829"/>
    </source>
</evidence>
<sequence>MNKKYTQAGVVHFGTADALQTQIMPMPSLEPEQVFIRVISSSVNPIDVKTRAGLGYVAQSKAQDAFLPLGYDLYGVVEETGEQVKGVKVGDTVLGMAGFPTKPGCYASHVTAHHNELIVVDAKVSERLAGLSLAGLTALQALDKLDVDGGTLFINAPTGGVGHLALQLALRKGFDVVAVTSRKAIMKAMNFDVPVMSYDEFFMQVRAGQLLDLVGGKLACTMLSNMKSGAAFVTVPSITKDEVIAHAASCGAHGESMLVQANPNQLDELYQAVATQQLRIVVSKKFKLDEIALAHKFIEQGEHFGKVIIVA</sequence>
<name>A0ABT7EHN0_9GAMM</name>